<dbReference type="PROSITE" id="PS50238">
    <property type="entry name" value="RHOGAP"/>
    <property type="match status" value="1"/>
</dbReference>
<evidence type="ECO:0000313" key="15">
    <source>
        <dbReference type="Proteomes" id="UP000694561"/>
    </source>
</evidence>
<feature type="compositionally biased region" description="Polar residues" evidence="9">
    <location>
        <begin position="157"/>
        <end position="174"/>
    </location>
</feature>
<evidence type="ECO:0000256" key="7">
    <source>
        <dbReference type="ARBA" id="ARBA00083383"/>
    </source>
</evidence>
<feature type="compositionally biased region" description="Polar residues" evidence="9">
    <location>
        <begin position="224"/>
        <end position="234"/>
    </location>
</feature>
<evidence type="ECO:0000256" key="4">
    <source>
        <dbReference type="ARBA" id="ARBA00022737"/>
    </source>
</evidence>
<dbReference type="SUPFAM" id="SSF51045">
    <property type="entry name" value="WW domain"/>
    <property type="match status" value="2"/>
</dbReference>
<dbReference type="SMART" id="SM00324">
    <property type="entry name" value="RhoGAP"/>
    <property type="match status" value="1"/>
</dbReference>
<dbReference type="CDD" id="cd13233">
    <property type="entry name" value="PH_ARHGAP9-like"/>
    <property type="match status" value="1"/>
</dbReference>
<feature type="region of interest" description="Disordered" evidence="9">
    <location>
        <begin position="193"/>
        <end position="241"/>
    </location>
</feature>
<dbReference type="InterPro" id="IPR000198">
    <property type="entry name" value="RhoGAP_dom"/>
</dbReference>
<dbReference type="SMART" id="SM00326">
    <property type="entry name" value="SH3"/>
    <property type="match status" value="1"/>
</dbReference>
<evidence type="ECO:0000256" key="6">
    <source>
        <dbReference type="ARBA" id="ARBA00070232"/>
    </source>
</evidence>
<name>A0A8C6BF29_MONMO</name>
<dbReference type="PANTHER" id="PTHR23176">
    <property type="entry name" value="RHO/RAC/CDC GTPASE-ACTIVATING PROTEIN"/>
    <property type="match status" value="1"/>
</dbReference>
<evidence type="ECO:0000259" key="12">
    <source>
        <dbReference type="PROSITE" id="PS50020"/>
    </source>
</evidence>
<keyword evidence="3" id="KW-0597">Phosphoprotein</keyword>
<gene>
    <name evidence="14" type="primary">ARHGAP12</name>
</gene>
<keyword evidence="1 8" id="KW-0728">SH3 domain</keyword>
<dbReference type="Ensembl" id="ENSMMNT00015014879.1">
    <property type="protein sequence ID" value="ENSMMNP00015013563.1"/>
    <property type="gene ID" value="ENSMMNG00015010014.1"/>
</dbReference>
<dbReference type="SUPFAM" id="SSF48350">
    <property type="entry name" value="GTPase activation domain, GAP"/>
    <property type="match status" value="1"/>
</dbReference>
<feature type="region of interest" description="Disordered" evidence="9">
    <location>
        <begin position="381"/>
        <end position="418"/>
    </location>
</feature>
<dbReference type="GeneTree" id="ENSGT00950000182860"/>
<dbReference type="Pfam" id="PF16618">
    <property type="entry name" value="SH3-WW_linker"/>
    <property type="match status" value="1"/>
</dbReference>
<feature type="compositionally biased region" description="Acidic residues" evidence="9">
    <location>
        <begin position="533"/>
        <end position="543"/>
    </location>
</feature>
<dbReference type="InterPro" id="IPR035491">
    <property type="entry name" value="ARHGAP12_SH3"/>
</dbReference>
<dbReference type="Pfam" id="PF00169">
    <property type="entry name" value="PH"/>
    <property type="match status" value="1"/>
</dbReference>
<dbReference type="InterPro" id="IPR008936">
    <property type="entry name" value="Rho_GTPase_activation_prot"/>
</dbReference>
<dbReference type="FunFam" id="2.20.70.10:FF:000024">
    <property type="entry name" value="Rho GTPase activating protein 12"/>
    <property type="match status" value="1"/>
</dbReference>
<dbReference type="InterPro" id="IPR036028">
    <property type="entry name" value="SH3-like_dom_sf"/>
</dbReference>
<evidence type="ECO:0000259" key="13">
    <source>
        <dbReference type="PROSITE" id="PS50238"/>
    </source>
</evidence>
<protein>
    <recommendedName>
        <fullName evidence="6">Rho GTPase-activating protein 12</fullName>
    </recommendedName>
    <alternativeName>
        <fullName evidence="7">Rho-type GTPase-activating protein 12</fullName>
    </alternativeName>
</protein>
<dbReference type="Gene3D" id="2.30.30.40">
    <property type="entry name" value="SH3 Domains"/>
    <property type="match status" value="1"/>
</dbReference>
<dbReference type="FunFam" id="1.10.555.10:FF:000003">
    <property type="entry name" value="Putative rho GTPase-activating protein 12"/>
    <property type="match status" value="1"/>
</dbReference>
<dbReference type="FunFam" id="2.30.29.30:FF:000100">
    <property type="entry name" value="Rho GTPase activating protein 12"/>
    <property type="match status" value="1"/>
</dbReference>
<proteinExistence type="predicted"/>
<keyword evidence="2" id="KW-0343">GTPase activation</keyword>
<dbReference type="GO" id="GO:0005737">
    <property type="term" value="C:cytoplasm"/>
    <property type="evidence" value="ECO:0007669"/>
    <property type="project" value="TreeGrafter"/>
</dbReference>
<feature type="region of interest" description="Disordered" evidence="9">
    <location>
        <begin position="531"/>
        <end position="583"/>
    </location>
</feature>
<evidence type="ECO:0000259" key="10">
    <source>
        <dbReference type="PROSITE" id="PS50002"/>
    </source>
</evidence>
<dbReference type="PROSITE" id="PS50003">
    <property type="entry name" value="PH_DOMAIN"/>
    <property type="match status" value="1"/>
</dbReference>
<dbReference type="InterPro" id="IPR001849">
    <property type="entry name" value="PH_domain"/>
</dbReference>
<accession>A0A8C6BF29</accession>
<dbReference type="GO" id="GO:0005096">
    <property type="term" value="F:GTPase activator activity"/>
    <property type="evidence" value="ECO:0007669"/>
    <property type="project" value="UniProtKB-KW"/>
</dbReference>
<dbReference type="PANTHER" id="PTHR23176:SF107">
    <property type="entry name" value="RHO GTPASE-ACTIVATING PROTEIN 12"/>
    <property type="match status" value="1"/>
</dbReference>
<dbReference type="Gene3D" id="2.20.70.10">
    <property type="match status" value="1"/>
</dbReference>
<dbReference type="Pfam" id="PF00018">
    <property type="entry name" value="SH3_1"/>
    <property type="match status" value="1"/>
</dbReference>
<evidence type="ECO:0000256" key="3">
    <source>
        <dbReference type="ARBA" id="ARBA00022553"/>
    </source>
</evidence>
<dbReference type="InterPro" id="IPR050729">
    <property type="entry name" value="Rho-GAP"/>
</dbReference>
<dbReference type="SMART" id="SM00456">
    <property type="entry name" value="WW"/>
    <property type="match status" value="2"/>
</dbReference>
<feature type="compositionally biased region" description="Basic and acidic residues" evidence="9">
    <location>
        <begin position="205"/>
        <end position="214"/>
    </location>
</feature>
<dbReference type="Pfam" id="PF00620">
    <property type="entry name" value="RhoGAP"/>
    <property type="match status" value="1"/>
</dbReference>
<feature type="domain" description="PH" evidence="11">
    <location>
        <begin position="427"/>
        <end position="528"/>
    </location>
</feature>
<dbReference type="InterPro" id="IPR011993">
    <property type="entry name" value="PH-like_dom_sf"/>
</dbReference>
<dbReference type="PROSITE" id="PS50002">
    <property type="entry name" value="SH3"/>
    <property type="match status" value="1"/>
</dbReference>
<evidence type="ECO:0000313" key="14">
    <source>
        <dbReference type="Ensembl" id="ENSMMNP00015013563.1"/>
    </source>
</evidence>
<dbReference type="SUPFAM" id="SSF50729">
    <property type="entry name" value="PH domain-like"/>
    <property type="match status" value="1"/>
</dbReference>
<dbReference type="InterPro" id="IPR001452">
    <property type="entry name" value="SH3_domain"/>
</dbReference>
<dbReference type="AlphaFoldDB" id="A0A8C6BF29"/>
<feature type="domain" description="WW" evidence="12">
    <location>
        <begin position="265"/>
        <end position="298"/>
    </location>
</feature>
<keyword evidence="15" id="KW-1185">Reference proteome</keyword>
<evidence type="ECO:0000256" key="1">
    <source>
        <dbReference type="ARBA" id="ARBA00022443"/>
    </source>
</evidence>
<dbReference type="PROSITE" id="PS50020">
    <property type="entry name" value="WW_DOMAIN_2"/>
    <property type="match status" value="2"/>
</dbReference>
<evidence type="ECO:0000256" key="9">
    <source>
        <dbReference type="SAM" id="MobiDB-lite"/>
    </source>
</evidence>
<feature type="domain" description="WW" evidence="12">
    <location>
        <begin position="311"/>
        <end position="344"/>
    </location>
</feature>
<dbReference type="SMART" id="SM00233">
    <property type="entry name" value="PH"/>
    <property type="match status" value="1"/>
</dbReference>
<evidence type="ECO:0000256" key="8">
    <source>
        <dbReference type="PROSITE-ProRule" id="PRU00192"/>
    </source>
</evidence>
<sequence length="799" mass="90564">MKMADRGGKIVPGQVYIEVEYDYEYEAKDRKVVIKQGERYILVKKTNDDWWQVKLDENSKAFYVPAQYVREVGRRALMPPVKQAAGLPNHSVKTMQSLHLQRSTENVNKLPELSSFGKPSPSVQGTGLIRDANQNFGPSYIPGQTVNLSLDLTHNNGKFNSDSHSPKVSGQNRTRLFGHFPGPEFLDVEKAGFSQEQSCDSAGEGSERIHHDSESGDELSSSSTEQIRATTPPNQGRPDSPVYANLQELKISQSALPPIPGSPAIQINGEWETHKDSSGRCYYYNRGTQERTWKPPRWTRDTNISKGDSQSPGDQEWLKHVDDQGRQYYYSADGSRSEWELPKYNASSQQQREIIKSRSLDRRLQEPIVLTKWRHSTIVLDTNDKESPTASKPCYPENESSPSSPKNQDTASSPKGQEKYGLLNVTKITENGKKVRKNWLSSWAVLQGSSLLFTKTQGSSTSWFGSNQSKPEFTVDLKGATIEMASKDKSSKKNVFELKTRQGTELLIQSDNDAVINEWFKVLSSTVSNQTVEPDEAIEEDIPDSPGIEKHDKEKDHKDLKKSRSTKVSSIDSSEQKKTKKNLKKFLTRRPTLQAVREKGYIKDQVFGANLANLCQRENGTVPKFVKLCIEHVEQYGLDVDGIYRVSGNLAVIQKLRFTVNHDEKLDLKDSKWEDIHVITGALKMFFRELPEPLFTFNHFNDFVNAIKQEPRQRVSAVKDLIKQLPKPNQDTMQTLFRHLKRVIENGEKNRMTYQSIAIVFGPTLLKPEKETGNIAVHTVYQNQIVELILLEVNSIFGR</sequence>
<dbReference type="RefSeq" id="XP_029093056.1">
    <property type="nucleotide sequence ID" value="XM_029237223.1"/>
</dbReference>
<dbReference type="CDD" id="cd00201">
    <property type="entry name" value="WW"/>
    <property type="match status" value="1"/>
</dbReference>
<feature type="domain" description="Rho-GAP" evidence="13">
    <location>
        <begin position="609"/>
        <end position="797"/>
    </location>
</feature>
<dbReference type="GeneID" id="114903976"/>
<comment type="function">
    <text evidence="5">GTPase activator for the Rho-type GTPases by converting them to an inactive GDP-bound state.</text>
</comment>
<dbReference type="CDD" id="cd04403">
    <property type="entry name" value="RhoGAP_ARHGAP27_15_12_9"/>
    <property type="match status" value="1"/>
</dbReference>
<feature type="region of interest" description="Disordered" evidence="9">
    <location>
        <begin position="157"/>
        <end position="181"/>
    </location>
</feature>
<feature type="compositionally biased region" description="Polar residues" evidence="9">
    <location>
        <begin position="406"/>
        <end position="415"/>
    </location>
</feature>
<evidence type="ECO:0000259" key="11">
    <source>
        <dbReference type="PROSITE" id="PS50003"/>
    </source>
</evidence>
<feature type="compositionally biased region" description="Basic and acidic residues" evidence="9">
    <location>
        <begin position="547"/>
        <end position="559"/>
    </location>
</feature>
<dbReference type="GO" id="GO:0007165">
    <property type="term" value="P:signal transduction"/>
    <property type="evidence" value="ECO:0007669"/>
    <property type="project" value="InterPro"/>
</dbReference>
<feature type="compositionally biased region" description="Polar residues" evidence="9">
    <location>
        <begin position="301"/>
        <end position="313"/>
    </location>
</feature>
<reference evidence="14" key="2">
    <citation type="submission" date="2025-09" db="UniProtKB">
        <authorList>
            <consortium name="Ensembl"/>
        </authorList>
    </citation>
    <scope>IDENTIFICATION</scope>
</reference>
<dbReference type="CDD" id="cd12070">
    <property type="entry name" value="SH3_ARHGAP12"/>
    <property type="match status" value="1"/>
</dbReference>
<evidence type="ECO:0000256" key="5">
    <source>
        <dbReference type="ARBA" id="ARBA00055252"/>
    </source>
</evidence>
<keyword evidence="4" id="KW-0677">Repeat</keyword>
<dbReference type="Proteomes" id="UP000694561">
    <property type="component" value="Unplaced"/>
</dbReference>
<dbReference type="SUPFAM" id="SSF50044">
    <property type="entry name" value="SH3-domain"/>
    <property type="match status" value="1"/>
</dbReference>
<dbReference type="Gene3D" id="2.30.29.30">
    <property type="entry name" value="Pleckstrin-homology domain (PH domain)/Phosphotyrosine-binding domain (PTB)"/>
    <property type="match status" value="1"/>
</dbReference>
<reference evidence="14" key="1">
    <citation type="submission" date="2025-08" db="UniProtKB">
        <authorList>
            <consortium name="Ensembl"/>
        </authorList>
    </citation>
    <scope>IDENTIFICATION</scope>
</reference>
<dbReference type="Pfam" id="PF00397">
    <property type="entry name" value="WW"/>
    <property type="match status" value="1"/>
</dbReference>
<organism evidence="14 15">
    <name type="scientific">Monodon monoceros</name>
    <name type="common">Narwhal</name>
    <name type="synonym">Ceratodon monodon</name>
    <dbReference type="NCBI Taxonomy" id="40151"/>
    <lineage>
        <taxon>Eukaryota</taxon>
        <taxon>Metazoa</taxon>
        <taxon>Chordata</taxon>
        <taxon>Craniata</taxon>
        <taxon>Vertebrata</taxon>
        <taxon>Euteleostomi</taxon>
        <taxon>Mammalia</taxon>
        <taxon>Eutheria</taxon>
        <taxon>Laurasiatheria</taxon>
        <taxon>Artiodactyla</taxon>
        <taxon>Whippomorpha</taxon>
        <taxon>Cetacea</taxon>
        <taxon>Odontoceti</taxon>
        <taxon>Monodontidae</taxon>
        <taxon>Monodon</taxon>
    </lineage>
</organism>
<dbReference type="CTD" id="94134"/>
<dbReference type="Gene3D" id="1.10.555.10">
    <property type="entry name" value="Rho GTPase activation protein"/>
    <property type="match status" value="1"/>
</dbReference>
<feature type="domain" description="SH3" evidence="10">
    <location>
        <begin position="12"/>
        <end position="74"/>
    </location>
</feature>
<feature type="region of interest" description="Disordered" evidence="9">
    <location>
        <begin position="292"/>
        <end position="316"/>
    </location>
</feature>
<evidence type="ECO:0000256" key="2">
    <source>
        <dbReference type="ARBA" id="ARBA00022468"/>
    </source>
</evidence>
<dbReference type="InterPro" id="IPR036020">
    <property type="entry name" value="WW_dom_sf"/>
</dbReference>
<dbReference type="InterPro" id="IPR001202">
    <property type="entry name" value="WW_dom"/>
</dbReference>
<dbReference type="FunFam" id="2.30.30.40:FF:000056">
    <property type="entry name" value="rho GTPase-activating protein 12 isoform X1"/>
    <property type="match status" value="1"/>
</dbReference>